<dbReference type="Proteomes" id="UP000051952">
    <property type="component" value="Unassembled WGS sequence"/>
</dbReference>
<dbReference type="GO" id="GO:0008234">
    <property type="term" value="F:cysteine-type peptidase activity"/>
    <property type="evidence" value="ECO:0007669"/>
    <property type="project" value="UniProtKB-KW"/>
</dbReference>
<feature type="domain" description="NlpC/P60" evidence="6">
    <location>
        <begin position="126"/>
        <end position="260"/>
    </location>
</feature>
<dbReference type="InterPro" id="IPR000064">
    <property type="entry name" value="NLP_P60_dom"/>
</dbReference>
<keyword evidence="5" id="KW-0732">Signal</keyword>
<reference evidence="8" key="1">
    <citation type="submission" date="2015-09" db="EMBL/GenBank/DDBJ databases">
        <authorList>
            <consortium name="Pathogen Informatics"/>
        </authorList>
    </citation>
    <scope>NUCLEOTIDE SEQUENCE [LARGE SCALE GENOMIC DNA]</scope>
    <source>
        <strain evidence="8">Lake Konstanz</strain>
    </source>
</reference>
<keyword evidence="2" id="KW-0645">Protease</keyword>
<organism evidence="7 8">
    <name type="scientific">Bodo saltans</name>
    <name type="common">Flagellated protozoan</name>
    <dbReference type="NCBI Taxonomy" id="75058"/>
    <lineage>
        <taxon>Eukaryota</taxon>
        <taxon>Discoba</taxon>
        <taxon>Euglenozoa</taxon>
        <taxon>Kinetoplastea</taxon>
        <taxon>Metakinetoplastina</taxon>
        <taxon>Eubodonida</taxon>
        <taxon>Bodonidae</taxon>
        <taxon>Bodo</taxon>
    </lineage>
</organism>
<keyword evidence="8" id="KW-1185">Reference proteome</keyword>
<sequence length="260" mass="28740">MKSLLVCALLAATLLASVIEARGCPSYESAVDICHNFTRIEKKDSRCRFWSCVVQFCDAEYVQATQHKYCRVPATAPRLKLPTSPLPRGVVARNTAKTVGTPATSSPCGGGQGSTDASTIRHWLLDTAMNVYYDRANEHYTEGNQRWSGITGHVCPPNAPEYSDCSSTVTWIYWTLFGNGNDFMNNESWSAGYTGTLDQHGTQVPINTTDLAIGDLCFYYTPMHHVAIYVGGGKVVSHGMDPVGYYPYDYAPVDFCRRYI</sequence>
<dbReference type="GO" id="GO:0006508">
    <property type="term" value="P:proteolysis"/>
    <property type="evidence" value="ECO:0007669"/>
    <property type="project" value="UniProtKB-KW"/>
</dbReference>
<dbReference type="AlphaFoldDB" id="A0A0S4JM25"/>
<evidence type="ECO:0000256" key="3">
    <source>
        <dbReference type="ARBA" id="ARBA00022801"/>
    </source>
</evidence>
<feature type="signal peptide" evidence="5">
    <location>
        <begin position="1"/>
        <end position="23"/>
    </location>
</feature>
<dbReference type="Pfam" id="PF00877">
    <property type="entry name" value="NLPC_P60"/>
    <property type="match status" value="1"/>
</dbReference>
<evidence type="ECO:0000256" key="1">
    <source>
        <dbReference type="ARBA" id="ARBA00007074"/>
    </source>
</evidence>
<dbReference type="EMBL" id="CYKH01001901">
    <property type="protein sequence ID" value="CUG91243.1"/>
    <property type="molecule type" value="Genomic_DNA"/>
</dbReference>
<evidence type="ECO:0000256" key="5">
    <source>
        <dbReference type="SAM" id="SignalP"/>
    </source>
</evidence>
<dbReference type="InterPro" id="IPR038765">
    <property type="entry name" value="Papain-like_cys_pep_sf"/>
</dbReference>
<dbReference type="VEuPathDB" id="TriTrypDB:BSAL_30915"/>
<keyword evidence="3" id="KW-0378">Hydrolase</keyword>
<feature type="chain" id="PRO_5006622467" description="NlpC/P60 domain-containing protein" evidence="5">
    <location>
        <begin position="24"/>
        <end position="260"/>
    </location>
</feature>
<keyword evidence="4" id="KW-0788">Thiol protease</keyword>
<evidence type="ECO:0000256" key="2">
    <source>
        <dbReference type="ARBA" id="ARBA00022670"/>
    </source>
</evidence>
<dbReference type="SUPFAM" id="SSF54001">
    <property type="entry name" value="Cysteine proteinases"/>
    <property type="match status" value="1"/>
</dbReference>
<dbReference type="PROSITE" id="PS51935">
    <property type="entry name" value="NLPC_P60"/>
    <property type="match status" value="1"/>
</dbReference>
<proteinExistence type="inferred from homology"/>
<comment type="similarity">
    <text evidence="1">Belongs to the peptidase C40 family.</text>
</comment>
<protein>
    <recommendedName>
        <fullName evidence="6">NlpC/P60 domain-containing protein</fullName>
    </recommendedName>
</protein>
<evidence type="ECO:0000256" key="4">
    <source>
        <dbReference type="ARBA" id="ARBA00022807"/>
    </source>
</evidence>
<evidence type="ECO:0000259" key="6">
    <source>
        <dbReference type="PROSITE" id="PS51935"/>
    </source>
</evidence>
<evidence type="ECO:0000313" key="7">
    <source>
        <dbReference type="EMBL" id="CUG91243.1"/>
    </source>
</evidence>
<dbReference type="Gene3D" id="3.90.1720.10">
    <property type="entry name" value="endopeptidase domain like (from Nostoc punctiforme)"/>
    <property type="match status" value="1"/>
</dbReference>
<accession>A0A0S4JM25</accession>
<evidence type="ECO:0000313" key="8">
    <source>
        <dbReference type="Proteomes" id="UP000051952"/>
    </source>
</evidence>
<name>A0A0S4JM25_BODSA</name>
<gene>
    <name evidence="7" type="ORF">BSAL_30915</name>
</gene>
<dbReference type="OrthoDB" id="2251794at2759"/>